<dbReference type="EMBL" id="CAJA01000012">
    <property type="protein sequence ID" value="CCH71785.1"/>
    <property type="molecule type" value="Genomic_DNA"/>
</dbReference>
<dbReference type="Proteomes" id="UP000035763">
    <property type="component" value="Unassembled WGS sequence"/>
</dbReference>
<organism evidence="1 2">
    <name type="scientific">Nostocoides australiense Ben110</name>
    <dbReference type="NCBI Taxonomy" id="1193182"/>
    <lineage>
        <taxon>Bacteria</taxon>
        <taxon>Bacillati</taxon>
        <taxon>Actinomycetota</taxon>
        <taxon>Actinomycetes</taxon>
        <taxon>Micrococcales</taxon>
        <taxon>Intrasporangiaceae</taxon>
        <taxon>Nostocoides</taxon>
    </lineage>
</organism>
<sequence>MTQIAIERVVTEAQFQEFADLPVRLHGHGRHVPLLQPVLHAWWTGHFPQAEHGPVGFFLARREGAAVGRICLHHNHLFDDKIGAEAQLFGLCEFADAEVLAALLGTVEREARAAARTCLVGPVALLPNQTGGVITSGFGERGFMDSPWNPDYYPTAYESLGCTRIFAGATWICENFDNLDPATTFRFDDARLAAEGLNVRRASRWRLGRDLESMRAVLNTAFAVLPYYTQISASDLAAQTDGLEVLLDEALFLQLFKHDEPVAFVLAVPDISEFVMARGGRLGMRDQLALVATRRRYRTDAILIIKGTHPDAQGKGYLTLLSRELLRGLQAGDYRRLRSTFVEDANAGSAAQYERMGGRPLHETTFYRKEIR</sequence>
<name>W6JTM9_9MICO</name>
<dbReference type="PANTHER" id="PTHR41368">
    <property type="entry name" value="PROTEIN YGHO"/>
    <property type="match status" value="1"/>
</dbReference>
<dbReference type="SUPFAM" id="SSF55729">
    <property type="entry name" value="Acyl-CoA N-acyltransferases (Nat)"/>
    <property type="match status" value="1"/>
</dbReference>
<dbReference type="STRING" id="1193182.BN11_1090006"/>
<dbReference type="InterPro" id="IPR039968">
    <property type="entry name" value="BcerS-like"/>
</dbReference>
<dbReference type="PANTHER" id="PTHR41368:SF1">
    <property type="entry name" value="PROTEIN YGHO"/>
    <property type="match status" value="1"/>
</dbReference>
<accession>W6JTM9</accession>
<reference evidence="1 2" key="1">
    <citation type="journal article" date="2013" name="ISME J.">
        <title>A metabolic model for members of the genus Tetrasphaera involved in enhanced biological phosphorus removal.</title>
        <authorList>
            <person name="Kristiansen R."/>
            <person name="Nguyen H.T.T."/>
            <person name="Saunders A.M."/>
            <person name="Nielsen J.L."/>
            <person name="Wimmer R."/>
            <person name="Le V.Q."/>
            <person name="McIlroy S.J."/>
            <person name="Petrovski S."/>
            <person name="Seviour R.J."/>
            <person name="Calteau A."/>
            <person name="Nielsen K.L."/>
            <person name="Nielsen P.H."/>
        </authorList>
    </citation>
    <scope>NUCLEOTIDE SEQUENCE [LARGE SCALE GENOMIC DNA]</scope>
    <source>
        <strain evidence="1 2">Ben110</strain>
    </source>
</reference>
<dbReference type="AlphaFoldDB" id="W6JTM9"/>
<keyword evidence="2" id="KW-1185">Reference proteome</keyword>
<evidence type="ECO:0000313" key="2">
    <source>
        <dbReference type="Proteomes" id="UP000035763"/>
    </source>
</evidence>
<dbReference type="InterPro" id="IPR016181">
    <property type="entry name" value="Acyl_CoA_acyltransferase"/>
</dbReference>
<protein>
    <recommendedName>
        <fullName evidence="3">N-acetyltransferase domain-containing protein</fullName>
    </recommendedName>
</protein>
<evidence type="ECO:0008006" key="3">
    <source>
        <dbReference type="Google" id="ProtNLM"/>
    </source>
</evidence>
<proteinExistence type="predicted"/>
<dbReference type="Gene3D" id="3.40.630.30">
    <property type="match status" value="1"/>
</dbReference>
<gene>
    <name evidence="1" type="ORF">BN11_1090006</name>
</gene>
<comment type="caution">
    <text evidence="1">The sequence shown here is derived from an EMBL/GenBank/DDBJ whole genome shotgun (WGS) entry which is preliminary data.</text>
</comment>
<evidence type="ECO:0000313" key="1">
    <source>
        <dbReference type="EMBL" id="CCH71785.1"/>
    </source>
</evidence>
<dbReference type="OrthoDB" id="9806005at2"/>
<dbReference type="RefSeq" id="WP_048696659.1">
    <property type="nucleotide sequence ID" value="NZ_HG764815.1"/>
</dbReference>